<proteinExistence type="predicted"/>
<sequence>MFRNNANARAGNALATELALKAHCAFNLEQAHAPSYFRALRSKRESRSSRA</sequence>
<comment type="caution">
    <text evidence="1">The sequence shown here is derived from an EMBL/GenBank/DDBJ whole genome shotgun (WGS) entry which is preliminary data.</text>
</comment>
<dbReference type="EMBL" id="LRQB01000009">
    <property type="protein sequence ID" value="KXA22473.1"/>
    <property type="molecule type" value="Genomic_DNA"/>
</dbReference>
<accession>A0A133P1X6</accession>
<organism evidence="1 2">
    <name type="scientific">Gardnerella vaginalis</name>
    <dbReference type="NCBI Taxonomy" id="2702"/>
    <lineage>
        <taxon>Bacteria</taxon>
        <taxon>Bacillati</taxon>
        <taxon>Actinomycetota</taxon>
        <taxon>Actinomycetes</taxon>
        <taxon>Bifidobacteriales</taxon>
        <taxon>Bifidobacteriaceae</taxon>
        <taxon>Gardnerella</taxon>
    </lineage>
</organism>
<dbReference type="AlphaFoldDB" id="A0A133P1X6"/>
<name>A0A133P1X6_GARVA</name>
<protein>
    <submittedName>
        <fullName evidence="1">Uncharacterized protein</fullName>
    </submittedName>
</protein>
<gene>
    <name evidence="1" type="ORF">HMPREF3208_00285</name>
</gene>
<reference evidence="1 2" key="1">
    <citation type="submission" date="2016-01" db="EMBL/GenBank/DDBJ databases">
        <authorList>
            <person name="Oliw E.H."/>
        </authorList>
    </citation>
    <scope>NUCLEOTIDE SEQUENCE [LARGE SCALE GENOMIC DNA]</scope>
    <source>
        <strain evidence="1 2">PSS_7772B</strain>
    </source>
</reference>
<evidence type="ECO:0000313" key="1">
    <source>
        <dbReference type="EMBL" id="KXA22473.1"/>
    </source>
</evidence>
<dbReference type="PATRIC" id="fig|2702.100.peg.267"/>
<evidence type="ECO:0000313" key="2">
    <source>
        <dbReference type="Proteomes" id="UP000070687"/>
    </source>
</evidence>
<dbReference type="Proteomes" id="UP000070687">
    <property type="component" value="Unassembled WGS sequence"/>
</dbReference>